<dbReference type="GO" id="GO:0000139">
    <property type="term" value="C:Golgi membrane"/>
    <property type="evidence" value="ECO:0007669"/>
    <property type="project" value="InterPro"/>
</dbReference>
<organism evidence="1 2">
    <name type="scientific">Acrobeloides nanus</name>
    <dbReference type="NCBI Taxonomy" id="290746"/>
    <lineage>
        <taxon>Eukaryota</taxon>
        <taxon>Metazoa</taxon>
        <taxon>Ecdysozoa</taxon>
        <taxon>Nematoda</taxon>
        <taxon>Chromadorea</taxon>
        <taxon>Rhabditida</taxon>
        <taxon>Tylenchina</taxon>
        <taxon>Cephalobomorpha</taxon>
        <taxon>Cephaloboidea</taxon>
        <taxon>Cephalobidae</taxon>
        <taxon>Acrobeloides</taxon>
    </lineage>
</organism>
<reference evidence="2" key="1">
    <citation type="submission" date="2022-11" db="UniProtKB">
        <authorList>
            <consortium name="WormBaseParasite"/>
        </authorList>
    </citation>
    <scope>IDENTIFICATION</scope>
</reference>
<dbReference type="Proteomes" id="UP000887540">
    <property type="component" value="Unplaced"/>
</dbReference>
<dbReference type="GO" id="GO:0016757">
    <property type="term" value="F:glycosyltransferase activity"/>
    <property type="evidence" value="ECO:0007669"/>
    <property type="project" value="InterPro"/>
</dbReference>
<evidence type="ECO:0000313" key="2">
    <source>
        <dbReference type="WBParaSite" id="ACRNAN_Path_1412.g5550.t1"/>
    </source>
</evidence>
<name>A0A914C0U8_9BILA</name>
<keyword evidence="1" id="KW-1185">Reference proteome</keyword>
<protein>
    <submittedName>
        <fullName evidence="2">Uncharacterized protein</fullName>
    </submittedName>
</protein>
<dbReference type="InterPro" id="IPR029675">
    <property type="entry name" value="PGAP4"/>
</dbReference>
<dbReference type="GO" id="GO:0006506">
    <property type="term" value="P:GPI anchor biosynthetic process"/>
    <property type="evidence" value="ECO:0007669"/>
    <property type="project" value="InterPro"/>
</dbReference>
<sequence length="247" mass="28806">MQYKIRIIDVNPSLSYDLTSIQSRIRKETDDYWKCLNESLKFQSSYVLLLEDDAVPVDGFFMMMQSLMIQLDQRPYIDYVKLYHPRILRKIPSLVQTISILVVLSYGVHRLWRRSAVTFSVSVCSYLLIRLVFIDLFADFRYHVTKSAYLSLPESCCTPAVLFQSNKIPEMVSELSKIPSNLGHAKDHILDESSFIGRATDMNLIVHIGGFSSIRNKFVHVEINDNSFIDRVFTYLRLSIFYKKRIH</sequence>
<dbReference type="AlphaFoldDB" id="A0A914C0U8"/>
<accession>A0A914C0U8</accession>
<dbReference type="WBParaSite" id="ACRNAN_Path_1412.g5550.t1">
    <property type="protein sequence ID" value="ACRNAN_Path_1412.g5550.t1"/>
    <property type="gene ID" value="ACRNAN_Path_1412.g5550"/>
</dbReference>
<dbReference type="PANTHER" id="PTHR31410:SF1">
    <property type="entry name" value="POST-GPI ATTACHMENT TO PROTEINS FACTOR 4"/>
    <property type="match status" value="1"/>
</dbReference>
<proteinExistence type="predicted"/>
<evidence type="ECO:0000313" key="1">
    <source>
        <dbReference type="Proteomes" id="UP000887540"/>
    </source>
</evidence>
<dbReference type="PANTHER" id="PTHR31410">
    <property type="entry name" value="TRANSMEMBRANE PROTEIN 246"/>
    <property type="match status" value="1"/>
</dbReference>